<comment type="caution">
    <text evidence="8">The sequence shown here is derived from an EMBL/GenBank/DDBJ whole genome shotgun (WGS) entry which is preliminary data.</text>
</comment>
<feature type="coiled-coil region" evidence="6">
    <location>
        <begin position="1020"/>
        <end position="1068"/>
    </location>
</feature>
<feature type="region of interest" description="Disordered" evidence="7">
    <location>
        <begin position="1418"/>
        <end position="1461"/>
    </location>
</feature>
<sequence length="1461" mass="158255">MAFLFKSKKSQDRALSSRDGTSGSQGSIQSANARIARDEKNTAQRATPTSSITYVEETATGSPEQLRRGESLDQTQPSDVALRAGPPANPNASLYPWSQRRLTYTSAIPTPFPRYGAAVNAAASKEGDIYMMGGLINSSTVKGDLWMIEAGGNLACYPLSTTAEGPGPRVGHASLLVGNAFIVYGGDTKIDESDVLDETLYLLNTSTRHWSRALPAGPRPSGRYGHSLNILGSKIYIFGGQVEGYFMNDLSAFDLNQLQAPNNRWEILLQADTSSNTPEARTNHSVVTYDDKMYLFGGTNALKWFNDVWCYDPTVNAWSQLDCIGYIPAAREGHAAAIVDDVMYVFGGRTEEGTDLGDLAAFRISSRRWYTFQNMGPSPSPRSGHSMTNVNKSIVVLGGEPSSATTTINDLGIMYVLDTTKIRYPNDSQQGAPRSAQGAQGARRPSTADSANPTSRGLLPAAVPPNFRKPENTPRGAAPAAAVGSGNPTSNKPTNGYHSQPQGFVDANLQQSGISPAAAPPSSKLPRAGVTPSPAGPPPERPAPAKPAADASNMNRVRGAPADRVGNSNSPQTTTPQTSPQYAAAVAESEPPVVNGRRTPTQAAPPARSVPKQDQSAVEAAKASQRGHRQMQGSVDSSTESVSKGARPASPPPPSRQANNPLSRRSSGRNSQTVALLKELDSARNRNAWYASELELARKAGYVSTATMNPLDAKAAETFDDEDRPLVEALLAMRTELASVQSAIDKQAVLAARQMAEAEKQRDAAIQEAVYAKAKLAAFSAGSISSMSQQDGERDDASDRSSEMGRKLAAALQLQRDLKSQMDNLKAELAAEKNARQLAEDTSAASQKRLVDLEAYKQQTAADLERLKAELHVAQREAREKSVRSVEAVAALELLRVERGELEARLNETAGSSRNHDETFESLRAAIAASQDARSHLEKKLEDERLHRESTEERLHKLKAEHEARTSELMAATQRLRDAEELAEKHATEASAHRQALLSGLDKMTTRELANGGKGDSERVAALQNQVAAANELVKKYQTEADVAADKLRRAEERIAGLEQYQEQSSREGVAIRRQLQSALRETQGLQAGHSDLKNQLAAQQLETNAITVQHNALKGILAERGISPTSVGRSRGLASPRMDSPEQTRMRDLEAQLASATAAHADSKQQFASQQQESELAYREKLQQLESDYQSAVHYVKGTEKMLKQLKDQLARYKSDNGRLKQDIEELETKLNGGDDNGASAAVQAEWQAERDELKRRVETLESELKSAGSELEKSLESMKKELADSKQQREEAMRSLDAHRKDVGQLQSENSLLEQRATDAEQKVALLLDQVEHSVDSYRRRSRQVPSMTLEGTNGGAGALGHDRKESSELESVYGAGSLDARNSAALDNLANELETLRSHWQATNKNYRLSNNFDFETPTAGGKKADDGATNAGLSESLADWRKRLDTDDNPTGGGDKA</sequence>
<evidence type="ECO:0000256" key="6">
    <source>
        <dbReference type="SAM" id="Coils"/>
    </source>
</evidence>
<feature type="region of interest" description="Disordered" evidence="7">
    <location>
        <begin position="1"/>
        <end position="94"/>
    </location>
</feature>
<feature type="compositionally biased region" description="Polar residues" evidence="7">
    <location>
        <begin position="43"/>
        <end position="63"/>
    </location>
</feature>
<dbReference type="Gene3D" id="1.10.287.1490">
    <property type="match status" value="1"/>
</dbReference>
<dbReference type="STRING" id="1081109.A0A162IGY2"/>
<dbReference type="GO" id="GO:0051285">
    <property type="term" value="C:cell cortex of cell tip"/>
    <property type="evidence" value="ECO:0007669"/>
    <property type="project" value="TreeGrafter"/>
</dbReference>
<dbReference type="OrthoDB" id="45365at2759"/>
<dbReference type="FunFam" id="2.120.10.80:FF:000049">
    <property type="entry name" value="Cell polarity protein (Tea1)"/>
    <property type="match status" value="1"/>
</dbReference>
<reference evidence="8 9" key="1">
    <citation type="journal article" date="2016" name="Genome Biol. Evol.">
        <title>Divergent and convergent evolution of fungal pathogenicity.</title>
        <authorList>
            <person name="Shang Y."/>
            <person name="Xiao G."/>
            <person name="Zheng P."/>
            <person name="Cen K."/>
            <person name="Zhan S."/>
            <person name="Wang C."/>
        </authorList>
    </citation>
    <scope>NUCLEOTIDE SEQUENCE [LARGE SCALE GENOMIC DNA]</scope>
    <source>
        <strain evidence="8 9">RCEF 2490</strain>
    </source>
</reference>
<feature type="compositionally biased region" description="Polar residues" evidence="7">
    <location>
        <begin position="631"/>
        <end position="642"/>
    </location>
</feature>
<feature type="compositionally biased region" description="Polar residues" evidence="7">
    <location>
        <begin position="18"/>
        <end position="32"/>
    </location>
</feature>
<keyword evidence="2" id="KW-0880">Kelch repeat</keyword>
<feature type="coiled-coil region" evidence="6">
    <location>
        <begin position="808"/>
        <end position="884"/>
    </location>
</feature>
<feature type="compositionally biased region" description="Pro residues" evidence="7">
    <location>
        <begin position="534"/>
        <end position="545"/>
    </location>
</feature>
<feature type="region of interest" description="Disordered" evidence="7">
    <location>
        <begin position="424"/>
        <end position="674"/>
    </location>
</feature>
<dbReference type="Pfam" id="PF24681">
    <property type="entry name" value="Kelch_KLHDC2_KLHL20_DRC7"/>
    <property type="match status" value="1"/>
</dbReference>
<dbReference type="SUPFAM" id="SSF117281">
    <property type="entry name" value="Kelch motif"/>
    <property type="match status" value="1"/>
</dbReference>
<keyword evidence="4" id="KW-0677">Repeat</keyword>
<keyword evidence="5 6" id="KW-0175">Coiled coil</keyword>
<dbReference type="Gene3D" id="2.120.10.80">
    <property type="entry name" value="Kelch-type beta propeller"/>
    <property type="match status" value="2"/>
</dbReference>
<feature type="compositionally biased region" description="Polar residues" evidence="7">
    <location>
        <begin position="486"/>
        <end position="514"/>
    </location>
</feature>
<dbReference type="EMBL" id="AZGY01000013">
    <property type="protein sequence ID" value="KZZ93273.1"/>
    <property type="molecule type" value="Genomic_DNA"/>
</dbReference>
<feature type="compositionally biased region" description="Low complexity" evidence="7">
    <location>
        <begin position="567"/>
        <end position="594"/>
    </location>
</feature>
<dbReference type="PANTHER" id="PTHR23244:SF456">
    <property type="entry name" value="MULTIPLE EPIDERMAL GROWTH FACTOR-LIKE DOMAINS PROTEIN 8"/>
    <property type="match status" value="1"/>
</dbReference>
<dbReference type="SMART" id="SM00612">
    <property type="entry name" value="Kelch"/>
    <property type="match status" value="3"/>
</dbReference>
<organism evidence="8 9">
    <name type="scientific">Moelleriella libera RCEF 2490</name>
    <dbReference type="NCBI Taxonomy" id="1081109"/>
    <lineage>
        <taxon>Eukaryota</taxon>
        <taxon>Fungi</taxon>
        <taxon>Dikarya</taxon>
        <taxon>Ascomycota</taxon>
        <taxon>Pezizomycotina</taxon>
        <taxon>Sordariomycetes</taxon>
        <taxon>Hypocreomycetidae</taxon>
        <taxon>Hypocreales</taxon>
        <taxon>Clavicipitaceae</taxon>
        <taxon>Moelleriella</taxon>
    </lineage>
</organism>
<feature type="compositionally biased region" description="Basic and acidic residues" evidence="7">
    <location>
        <begin position="791"/>
        <end position="805"/>
    </location>
</feature>
<gene>
    <name evidence="8" type="ORF">AAL_05658</name>
</gene>
<keyword evidence="9" id="KW-1185">Reference proteome</keyword>
<keyword evidence="3" id="KW-0963">Cytoplasm</keyword>
<dbReference type="PANTHER" id="PTHR23244">
    <property type="entry name" value="KELCH REPEAT DOMAIN"/>
    <property type="match status" value="1"/>
</dbReference>
<feature type="coiled-coil region" evidence="6">
    <location>
        <begin position="1197"/>
        <end position="1332"/>
    </location>
</feature>
<proteinExistence type="predicted"/>
<dbReference type="InterPro" id="IPR006652">
    <property type="entry name" value="Kelch_1"/>
</dbReference>
<dbReference type="Proteomes" id="UP000078544">
    <property type="component" value="Unassembled WGS sequence"/>
</dbReference>
<feature type="compositionally biased region" description="Polar residues" evidence="7">
    <location>
        <begin position="657"/>
        <end position="674"/>
    </location>
</feature>
<feature type="region of interest" description="Disordered" evidence="7">
    <location>
        <begin position="785"/>
        <end position="805"/>
    </location>
</feature>
<evidence type="ECO:0000256" key="5">
    <source>
        <dbReference type="ARBA" id="ARBA00023054"/>
    </source>
</evidence>
<comment type="subcellular location">
    <subcellularLocation>
        <location evidence="1">Cytoplasm</location>
    </subcellularLocation>
</comment>
<dbReference type="GO" id="GO:0061245">
    <property type="term" value="P:establishment or maintenance of bipolar cell polarity"/>
    <property type="evidence" value="ECO:0007669"/>
    <property type="project" value="TreeGrafter"/>
</dbReference>
<evidence type="ECO:0000256" key="7">
    <source>
        <dbReference type="SAM" id="MobiDB-lite"/>
    </source>
</evidence>
<evidence type="ECO:0000313" key="9">
    <source>
        <dbReference type="Proteomes" id="UP000078544"/>
    </source>
</evidence>
<evidence type="ECO:0000256" key="2">
    <source>
        <dbReference type="ARBA" id="ARBA00022441"/>
    </source>
</evidence>
<feature type="coiled-coil region" evidence="6">
    <location>
        <begin position="934"/>
        <end position="989"/>
    </location>
</feature>
<feature type="coiled-coil region" evidence="6">
    <location>
        <begin position="748"/>
        <end position="775"/>
    </location>
</feature>
<evidence type="ECO:0000256" key="3">
    <source>
        <dbReference type="ARBA" id="ARBA00022490"/>
    </source>
</evidence>
<accession>A0A162IGY2</accession>
<evidence type="ECO:0000256" key="4">
    <source>
        <dbReference type="ARBA" id="ARBA00022737"/>
    </source>
</evidence>
<name>A0A162IGY2_9HYPO</name>
<protein>
    <submittedName>
        <fullName evidence="8">Kelch-type beta propeller</fullName>
    </submittedName>
</protein>
<evidence type="ECO:0000313" key="8">
    <source>
        <dbReference type="EMBL" id="KZZ93273.1"/>
    </source>
</evidence>
<evidence type="ECO:0000256" key="1">
    <source>
        <dbReference type="ARBA" id="ARBA00004496"/>
    </source>
</evidence>
<dbReference type="InterPro" id="IPR015915">
    <property type="entry name" value="Kelch-typ_b-propeller"/>
</dbReference>
<feature type="region of interest" description="Disordered" evidence="7">
    <location>
        <begin position="1125"/>
        <end position="1144"/>
    </location>
</feature>